<sequence>MNKIDLIDRDSGLEYSIDSIEVFCSNVLDELNIEGWELSLMFSDDKYIAELNRIYREKEGPTDVLSFCEFDAAQDWVGKHEGESVYAGDLIISVETLIKNSEYFGVSKEQELKRLIIHGILHLKGMDHVTNNPDEEMLVLQEKILSRFGEYKF</sequence>
<keyword evidence="5 7" id="KW-0378">Hydrolase</keyword>
<feature type="binding site" evidence="7">
    <location>
        <position position="118"/>
    </location>
    <ligand>
        <name>Zn(2+)</name>
        <dbReference type="ChEBI" id="CHEBI:29105"/>
        <note>catalytic</note>
    </ligand>
</feature>
<dbReference type="Pfam" id="PF02130">
    <property type="entry name" value="YbeY"/>
    <property type="match status" value="1"/>
</dbReference>
<dbReference type="GO" id="GO:0006364">
    <property type="term" value="P:rRNA processing"/>
    <property type="evidence" value="ECO:0007669"/>
    <property type="project" value="UniProtKB-UniRule"/>
</dbReference>
<comment type="similarity">
    <text evidence="1 7">Belongs to the endoribonuclease YbeY family.</text>
</comment>
<comment type="subcellular location">
    <subcellularLocation>
        <location evidence="7">Cytoplasm</location>
    </subcellularLocation>
</comment>
<dbReference type="GO" id="GO:0008270">
    <property type="term" value="F:zinc ion binding"/>
    <property type="evidence" value="ECO:0007669"/>
    <property type="project" value="UniProtKB-UniRule"/>
</dbReference>
<protein>
    <recommendedName>
        <fullName evidence="7">Endoribonuclease YbeY</fullName>
        <ecNumber evidence="7">3.1.-.-</ecNumber>
    </recommendedName>
</protein>
<comment type="cofactor">
    <cofactor evidence="7">
        <name>Zn(2+)</name>
        <dbReference type="ChEBI" id="CHEBI:29105"/>
    </cofactor>
    <text evidence="7">Binds 1 zinc ion.</text>
</comment>
<dbReference type="EC" id="3.1.-.-" evidence="7"/>
<keyword evidence="7" id="KW-0698">rRNA processing</keyword>
<dbReference type="EMBL" id="JAQQAL010000022">
    <property type="protein sequence ID" value="MDC7227170.1"/>
    <property type="molecule type" value="Genomic_DNA"/>
</dbReference>
<keyword evidence="3 7" id="KW-0479">Metal-binding</keyword>
<dbReference type="AlphaFoldDB" id="A0AAJ1ID91"/>
<dbReference type="Gene3D" id="3.40.390.30">
    <property type="entry name" value="Metalloproteases ('zincins'), catalytic domain"/>
    <property type="match status" value="1"/>
</dbReference>
<organism evidence="8 9">
    <name type="scientific">Candidatus Thalassospirochaeta sargassi</name>
    <dbReference type="NCBI Taxonomy" id="3119039"/>
    <lineage>
        <taxon>Bacteria</taxon>
        <taxon>Pseudomonadati</taxon>
        <taxon>Spirochaetota</taxon>
        <taxon>Spirochaetia</taxon>
        <taxon>Spirochaetales</taxon>
        <taxon>Spirochaetaceae</taxon>
        <taxon>Candidatus Thalassospirochaeta</taxon>
    </lineage>
</organism>
<evidence type="ECO:0000256" key="1">
    <source>
        <dbReference type="ARBA" id="ARBA00010875"/>
    </source>
</evidence>
<dbReference type="Proteomes" id="UP001221217">
    <property type="component" value="Unassembled WGS sequence"/>
</dbReference>
<evidence type="ECO:0000256" key="5">
    <source>
        <dbReference type="ARBA" id="ARBA00022801"/>
    </source>
</evidence>
<dbReference type="PANTHER" id="PTHR46986:SF1">
    <property type="entry name" value="ENDORIBONUCLEASE YBEY, CHLOROPLASTIC"/>
    <property type="match status" value="1"/>
</dbReference>
<evidence type="ECO:0000313" key="9">
    <source>
        <dbReference type="Proteomes" id="UP001221217"/>
    </source>
</evidence>
<feature type="binding site" evidence="7">
    <location>
        <position position="122"/>
    </location>
    <ligand>
        <name>Zn(2+)</name>
        <dbReference type="ChEBI" id="CHEBI:29105"/>
        <note>catalytic</note>
    </ligand>
</feature>
<dbReference type="GO" id="GO:0005737">
    <property type="term" value="C:cytoplasm"/>
    <property type="evidence" value="ECO:0007669"/>
    <property type="project" value="UniProtKB-SubCell"/>
</dbReference>
<dbReference type="NCBIfam" id="TIGR00043">
    <property type="entry name" value="rRNA maturation RNase YbeY"/>
    <property type="match status" value="1"/>
</dbReference>
<dbReference type="HAMAP" id="MF_00009">
    <property type="entry name" value="Endoribonucl_YbeY"/>
    <property type="match status" value="1"/>
</dbReference>
<evidence type="ECO:0000256" key="6">
    <source>
        <dbReference type="ARBA" id="ARBA00022833"/>
    </source>
</evidence>
<keyword evidence="2 7" id="KW-0540">Nuclease</keyword>
<dbReference type="GO" id="GO:0004222">
    <property type="term" value="F:metalloendopeptidase activity"/>
    <property type="evidence" value="ECO:0007669"/>
    <property type="project" value="InterPro"/>
</dbReference>
<dbReference type="PANTHER" id="PTHR46986">
    <property type="entry name" value="ENDORIBONUCLEASE YBEY, CHLOROPLASTIC"/>
    <property type="match status" value="1"/>
</dbReference>
<evidence type="ECO:0000256" key="4">
    <source>
        <dbReference type="ARBA" id="ARBA00022759"/>
    </source>
</evidence>
<evidence type="ECO:0000256" key="3">
    <source>
        <dbReference type="ARBA" id="ARBA00022723"/>
    </source>
</evidence>
<feature type="binding site" evidence="7">
    <location>
        <position position="128"/>
    </location>
    <ligand>
        <name>Zn(2+)</name>
        <dbReference type="ChEBI" id="CHEBI:29105"/>
        <note>catalytic</note>
    </ligand>
</feature>
<evidence type="ECO:0000256" key="2">
    <source>
        <dbReference type="ARBA" id="ARBA00022722"/>
    </source>
</evidence>
<evidence type="ECO:0000256" key="7">
    <source>
        <dbReference type="HAMAP-Rule" id="MF_00009"/>
    </source>
</evidence>
<keyword evidence="7" id="KW-0963">Cytoplasm</keyword>
<dbReference type="SUPFAM" id="SSF55486">
    <property type="entry name" value="Metalloproteases ('zincins'), catalytic domain"/>
    <property type="match status" value="1"/>
</dbReference>
<dbReference type="InterPro" id="IPR023091">
    <property type="entry name" value="MetalPrtase_cat_dom_sf_prd"/>
</dbReference>
<comment type="caution">
    <text evidence="8">The sequence shown here is derived from an EMBL/GenBank/DDBJ whole genome shotgun (WGS) entry which is preliminary data.</text>
</comment>
<name>A0AAJ1ID91_9SPIO</name>
<dbReference type="InterPro" id="IPR002036">
    <property type="entry name" value="YbeY"/>
</dbReference>
<gene>
    <name evidence="7 8" type="primary">ybeY</name>
    <name evidence="8" type="ORF">PQJ61_10455</name>
</gene>
<reference evidence="8 9" key="1">
    <citation type="submission" date="2022-12" db="EMBL/GenBank/DDBJ databases">
        <title>Metagenome assembled genome from gulf of manar.</title>
        <authorList>
            <person name="Kohli P."/>
            <person name="Pk S."/>
            <person name="Venkata Ramana C."/>
            <person name="Sasikala C."/>
        </authorList>
    </citation>
    <scope>NUCLEOTIDE SEQUENCE [LARGE SCALE GENOMIC DNA]</scope>
    <source>
        <strain evidence="8">JB008</strain>
    </source>
</reference>
<proteinExistence type="inferred from homology"/>
<keyword evidence="7" id="KW-0690">Ribosome biogenesis</keyword>
<keyword evidence="4 7" id="KW-0255">Endonuclease</keyword>
<keyword evidence="6 7" id="KW-0862">Zinc</keyword>
<dbReference type="GO" id="GO:0004521">
    <property type="term" value="F:RNA endonuclease activity"/>
    <property type="evidence" value="ECO:0007669"/>
    <property type="project" value="UniProtKB-UniRule"/>
</dbReference>
<evidence type="ECO:0000313" key="8">
    <source>
        <dbReference type="EMBL" id="MDC7227170.1"/>
    </source>
</evidence>
<accession>A0AAJ1ID91</accession>
<comment type="function">
    <text evidence="7">Single strand-specific metallo-endoribonuclease involved in late-stage 70S ribosome quality control and in maturation of the 3' terminus of the 16S rRNA.</text>
</comment>